<dbReference type="Proteomes" id="UP000030693">
    <property type="component" value="Unassembled WGS sequence"/>
</dbReference>
<dbReference type="AlphaFoldDB" id="A0A058Z852"/>
<keyword evidence="2" id="KW-1185">Reference proteome</keyword>
<sequence>MHLSRFQPDLMAASLGQAGASSSDEESVKACAVSFAADLRQHFNTHLCSPV</sequence>
<accession>A0A058Z852</accession>
<gene>
    <name evidence="1" type="ORF">H696_04119</name>
</gene>
<name>A0A058Z852_FONAL</name>
<dbReference type="EMBL" id="KB932206">
    <property type="protein sequence ID" value="KCV69712.1"/>
    <property type="molecule type" value="Genomic_DNA"/>
</dbReference>
<evidence type="ECO:0000313" key="2">
    <source>
        <dbReference type="Proteomes" id="UP000030693"/>
    </source>
</evidence>
<organism evidence="1">
    <name type="scientific">Fonticula alba</name>
    <name type="common">Slime mold</name>
    <dbReference type="NCBI Taxonomy" id="691883"/>
    <lineage>
        <taxon>Eukaryota</taxon>
        <taxon>Rotosphaerida</taxon>
        <taxon>Fonticulaceae</taxon>
        <taxon>Fonticula</taxon>
    </lineage>
</organism>
<proteinExistence type="predicted"/>
<dbReference type="GeneID" id="20528844"/>
<reference evidence="1" key="1">
    <citation type="submission" date="2013-04" db="EMBL/GenBank/DDBJ databases">
        <title>The Genome Sequence of Fonticula alba ATCC 38817.</title>
        <authorList>
            <consortium name="The Broad Institute Genomics Platform"/>
            <person name="Russ C."/>
            <person name="Cuomo C."/>
            <person name="Burger G."/>
            <person name="Gray M.W."/>
            <person name="Holland P.W.H."/>
            <person name="King N."/>
            <person name="Lang F.B.F."/>
            <person name="Roger A.J."/>
            <person name="Ruiz-Trillo I."/>
            <person name="Brown M."/>
            <person name="Walker B."/>
            <person name="Young S."/>
            <person name="Zeng Q."/>
            <person name="Gargeya S."/>
            <person name="Fitzgerald M."/>
            <person name="Haas B."/>
            <person name="Abouelleil A."/>
            <person name="Allen A.W."/>
            <person name="Alvarado L."/>
            <person name="Arachchi H.M."/>
            <person name="Berlin A.M."/>
            <person name="Chapman S.B."/>
            <person name="Gainer-Dewar J."/>
            <person name="Goldberg J."/>
            <person name="Griggs A."/>
            <person name="Gujja S."/>
            <person name="Hansen M."/>
            <person name="Howarth C."/>
            <person name="Imamovic A."/>
            <person name="Ireland A."/>
            <person name="Larimer J."/>
            <person name="McCowan C."/>
            <person name="Murphy C."/>
            <person name="Pearson M."/>
            <person name="Poon T.W."/>
            <person name="Priest M."/>
            <person name="Roberts A."/>
            <person name="Saif S."/>
            <person name="Shea T."/>
            <person name="Sisk P."/>
            <person name="Sykes S."/>
            <person name="Wortman J."/>
            <person name="Nusbaum C."/>
            <person name="Birren B."/>
        </authorList>
    </citation>
    <scope>NUCLEOTIDE SEQUENCE [LARGE SCALE GENOMIC DNA]</scope>
    <source>
        <strain evidence="1">ATCC 38817</strain>
    </source>
</reference>
<dbReference type="RefSeq" id="XP_009496277.1">
    <property type="nucleotide sequence ID" value="XM_009498002.1"/>
</dbReference>
<evidence type="ECO:0000313" key="1">
    <source>
        <dbReference type="EMBL" id="KCV69712.1"/>
    </source>
</evidence>
<protein>
    <submittedName>
        <fullName evidence="1">Uncharacterized protein</fullName>
    </submittedName>
</protein>